<dbReference type="Proteomes" id="UP000030428">
    <property type="component" value="Unassembled WGS sequence"/>
</dbReference>
<evidence type="ECO:0000313" key="1">
    <source>
        <dbReference type="EMBL" id="KHD06395.1"/>
    </source>
</evidence>
<dbReference type="AlphaFoldDB" id="A0A0A6PGQ1"/>
<comment type="caution">
    <text evidence="1">The sequence shown here is derived from an EMBL/GenBank/DDBJ whole genome shotgun (WGS) entry which is preliminary data.</text>
</comment>
<evidence type="ECO:0008006" key="3">
    <source>
        <dbReference type="Google" id="ProtNLM"/>
    </source>
</evidence>
<evidence type="ECO:0000313" key="2">
    <source>
        <dbReference type="Proteomes" id="UP000030428"/>
    </source>
</evidence>
<organism evidence="1 2">
    <name type="scientific">Candidatus Thiomargarita nelsonii</name>
    <dbReference type="NCBI Taxonomy" id="1003181"/>
    <lineage>
        <taxon>Bacteria</taxon>
        <taxon>Pseudomonadati</taxon>
        <taxon>Pseudomonadota</taxon>
        <taxon>Gammaproteobacteria</taxon>
        <taxon>Thiotrichales</taxon>
        <taxon>Thiotrichaceae</taxon>
        <taxon>Thiomargarita</taxon>
    </lineage>
</organism>
<proteinExistence type="predicted"/>
<sequence length="205" mass="23877">MSSTNPLVPIWTAYQVAEDTFKMSRRVVHFAERAAETLNVLDADESETKKAVAFAQYKAGKNFLNRIKVLNQTDTLNSLLTQSAQEISDLFVLSLWATFERFVKYFLQEKGKKIREILPLDLGKFYYQQLYQEIDYWKSDDILDLLKYSLFKGDEQQIGQAKEVLKYRDWIAHGKNPNKMPSSTITPKLAYDRLHDIIEILIVNQ</sequence>
<gene>
    <name evidence="1" type="ORF">PN36_24670</name>
</gene>
<keyword evidence="2" id="KW-1185">Reference proteome</keyword>
<accession>A0A0A6PGQ1</accession>
<protein>
    <recommendedName>
        <fullName evidence="3">RiboL-PSP-HEPN domain-containing protein</fullName>
    </recommendedName>
</protein>
<name>A0A0A6PGQ1_9GAMM</name>
<reference evidence="1 2" key="1">
    <citation type="journal article" date="2016" name="Front. Microbiol.">
        <title>Single-Cell (Meta-)Genomics of a Dimorphic Candidatus Thiomargarita nelsonii Reveals Genomic Plasticity.</title>
        <authorList>
            <person name="Flood B.E."/>
            <person name="Fliss P."/>
            <person name="Jones D.S."/>
            <person name="Dick G.J."/>
            <person name="Jain S."/>
            <person name="Kaster A.K."/>
            <person name="Winkel M."/>
            <person name="Mussmann M."/>
            <person name="Bailey J."/>
        </authorList>
    </citation>
    <scope>NUCLEOTIDE SEQUENCE [LARGE SCALE GENOMIC DNA]</scope>
    <source>
        <strain evidence="1">Hydrate Ridge</strain>
    </source>
</reference>
<dbReference type="EMBL" id="JSZA02000130">
    <property type="protein sequence ID" value="KHD06395.1"/>
    <property type="molecule type" value="Genomic_DNA"/>
</dbReference>